<dbReference type="InterPro" id="IPR041698">
    <property type="entry name" value="Methyltransf_25"/>
</dbReference>
<dbReference type="InterPro" id="IPR029063">
    <property type="entry name" value="SAM-dependent_MTases_sf"/>
</dbReference>
<gene>
    <name evidence="2" type="ORF">JOF47_002583</name>
</gene>
<evidence type="ECO:0000313" key="3">
    <source>
        <dbReference type="Proteomes" id="UP001296993"/>
    </source>
</evidence>
<dbReference type="PANTHER" id="PTHR43591">
    <property type="entry name" value="METHYLTRANSFERASE"/>
    <property type="match status" value="1"/>
</dbReference>
<protein>
    <submittedName>
        <fullName evidence="2">Ubiquinone/menaquinone biosynthesis C-methylase UbiE</fullName>
    </submittedName>
</protein>
<accession>A0ABS4XF30</accession>
<name>A0ABS4XF30_9MICC</name>
<dbReference type="SUPFAM" id="SSF53335">
    <property type="entry name" value="S-adenosyl-L-methionine-dependent methyltransferases"/>
    <property type="match status" value="1"/>
</dbReference>
<keyword evidence="2" id="KW-0830">Ubiquinone</keyword>
<evidence type="ECO:0000313" key="2">
    <source>
        <dbReference type="EMBL" id="MBP2387072.1"/>
    </source>
</evidence>
<dbReference type="Pfam" id="PF13649">
    <property type="entry name" value="Methyltransf_25"/>
    <property type="match status" value="1"/>
</dbReference>
<comment type="caution">
    <text evidence="2">The sequence shown here is derived from an EMBL/GenBank/DDBJ whole genome shotgun (WGS) entry which is preliminary data.</text>
</comment>
<dbReference type="Proteomes" id="UP001296993">
    <property type="component" value="Unassembled WGS sequence"/>
</dbReference>
<reference evidence="2 3" key="1">
    <citation type="submission" date="2021-03" db="EMBL/GenBank/DDBJ databases">
        <title>Sequencing the genomes of 1000 actinobacteria strains.</title>
        <authorList>
            <person name="Klenk H.-P."/>
        </authorList>
    </citation>
    <scope>NUCLEOTIDE SEQUENCE [LARGE SCALE GENOMIC DNA]</scope>
    <source>
        <strain evidence="2 3">DSM 15797</strain>
    </source>
</reference>
<evidence type="ECO:0000259" key="1">
    <source>
        <dbReference type="Pfam" id="PF13649"/>
    </source>
</evidence>
<sequence>MEMIDWKAETQAAYDLVAPGYERLLRTELDANPFDRALLGLFAELVGTDGSPVADLGCGTGRIARYLSERGLDVRGMDLSPKMIEIARRENPGLSFDVGSLEDLDMADESCAGVLAWYSIIHAPMEVLPQIFAEMHRVLRPGGFALLAFQSGNESVKVSRAYGHEVSFTAHRLDPEYIASLLEAAGFARHSSTVRQPGPMESTPQAYLMMRKEAQQHADD</sequence>
<feature type="domain" description="Methyltransferase" evidence="1">
    <location>
        <begin position="53"/>
        <end position="143"/>
    </location>
</feature>
<dbReference type="Gene3D" id="3.40.50.150">
    <property type="entry name" value="Vaccinia Virus protein VP39"/>
    <property type="match status" value="1"/>
</dbReference>
<organism evidence="2 3">
    <name type="scientific">Paeniglutamicibacter kerguelensis</name>
    <dbReference type="NCBI Taxonomy" id="254788"/>
    <lineage>
        <taxon>Bacteria</taxon>
        <taxon>Bacillati</taxon>
        <taxon>Actinomycetota</taxon>
        <taxon>Actinomycetes</taxon>
        <taxon>Micrococcales</taxon>
        <taxon>Micrococcaceae</taxon>
        <taxon>Paeniglutamicibacter</taxon>
    </lineage>
</organism>
<proteinExistence type="predicted"/>
<keyword evidence="3" id="KW-1185">Reference proteome</keyword>
<dbReference type="PANTHER" id="PTHR43591:SF110">
    <property type="entry name" value="RHODANESE DOMAIN-CONTAINING PROTEIN"/>
    <property type="match status" value="1"/>
</dbReference>
<dbReference type="RefSeq" id="WP_209998922.1">
    <property type="nucleotide sequence ID" value="NZ_BAAAJY010000005.1"/>
</dbReference>
<dbReference type="CDD" id="cd02440">
    <property type="entry name" value="AdoMet_MTases"/>
    <property type="match status" value="1"/>
</dbReference>
<dbReference type="EMBL" id="JAGIOF010000001">
    <property type="protein sequence ID" value="MBP2387072.1"/>
    <property type="molecule type" value="Genomic_DNA"/>
</dbReference>